<gene>
    <name evidence="1" type="ORF">MILVUS5_LOCUS2279</name>
</gene>
<dbReference type="EMBL" id="CASHSV030000001">
    <property type="protein sequence ID" value="CAJ2630510.1"/>
    <property type="molecule type" value="Genomic_DNA"/>
</dbReference>
<protein>
    <submittedName>
        <fullName evidence="1">Uncharacterized protein</fullName>
    </submittedName>
</protein>
<comment type="caution">
    <text evidence="1">The sequence shown here is derived from an EMBL/GenBank/DDBJ whole genome shotgun (WGS) entry which is preliminary data.</text>
</comment>
<name>A0ACB0IEX4_TRIPR</name>
<keyword evidence="2" id="KW-1185">Reference proteome</keyword>
<sequence length="515" mass="58750">MAYPKTQGGMGFRDLHTFNLAMIAKQGWNLMTKPHTLVAKIYKARYFPNSSFFDSQIGHNPSYAWRGIWKARQILMNGCRWSIGNGANIKVMSEPWLRDKEGAWIPSPQNSGVHNITVNELMIPNVKVWDKEKIKSLFPMHITNRILEIPLFDMVKEDKLYWVDSVHGQYSVRSGYNLMLHASGKVAGSANQEDWTNLWKIHAPPKAKHLLWRICRGCLPTRVRLQEKCVSCSLSCPLCDHGNEDDWHVLFSCNYSIQAIQYAGLEHIVLSRMQQFCSVQAVIHDICSVEDNDTAGTFAMLVWVLWNNRNNSVWNSSKEPGQSLGFKTRQLWNDWHAMQQVQQNSRQITQLQQHITWKKPPHNWYKCNVDAGFHKNVNKTSTGWCLRDHRGVFVAAGTNWFEGNCAIVEGESIALLEALKEIAERGISNVIFETDSKSVVDAIHNIKSGSSDFSSLICHVKHVLLSNPNFVVKFIKRQANMVAHTLARVAISWSSRCIFETLPLCITTLLSNEMI</sequence>
<proteinExistence type="predicted"/>
<organism evidence="1 2">
    <name type="scientific">Trifolium pratense</name>
    <name type="common">Red clover</name>
    <dbReference type="NCBI Taxonomy" id="57577"/>
    <lineage>
        <taxon>Eukaryota</taxon>
        <taxon>Viridiplantae</taxon>
        <taxon>Streptophyta</taxon>
        <taxon>Embryophyta</taxon>
        <taxon>Tracheophyta</taxon>
        <taxon>Spermatophyta</taxon>
        <taxon>Magnoliopsida</taxon>
        <taxon>eudicotyledons</taxon>
        <taxon>Gunneridae</taxon>
        <taxon>Pentapetalae</taxon>
        <taxon>rosids</taxon>
        <taxon>fabids</taxon>
        <taxon>Fabales</taxon>
        <taxon>Fabaceae</taxon>
        <taxon>Papilionoideae</taxon>
        <taxon>50 kb inversion clade</taxon>
        <taxon>NPAAA clade</taxon>
        <taxon>Hologalegina</taxon>
        <taxon>IRL clade</taxon>
        <taxon>Trifolieae</taxon>
        <taxon>Trifolium</taxon>
    </lineage>
</organism>
<evidence type="ECO:0000313" key="2">
    <source>
        <dbReference type="Proteomes" id="UP001177021"/>
    </source>
</evidence>
<dbReference type="Proteomes" id="UP001177021">
    <property type="component" value="Unassembled WGS sequence"/>
</dbReference>
<reference evidence="1" key="1">
    <citation type="submission" date="2023-10" db="EMBL/GenBank/DDBJ databases">
        <authorList>
            <person name="Rodriguez Cubillos JULIANA M."/>
            <person name="De Vega J."/>
        </authorList>
    </citation>
    <scope>NUCLEOTIDE SEQUENCE</scope>
</reference>
<accession>A0ACB0IEX4</accession>
<evidence type="ECO:0000313" key="1">
    <source>
        <dbReference type="EMBL" id="CAJ2630510.1"/>
    </source>
</evidence>